<sequence length="391" mass="42098">MLRVSSKAAVLISSGTPEKRLPFLEEFTEGKCKIEHFELELSHLANLINILRTELKDRPLSHALKDEDLLRRAIMATIEAQERKRMQEESKDPRKKLLRLMLLAKQKRDMEIRQKELAMQGIQIIQPNSPGIDMAAQIGSSSGGQLTVGPKYVKKQTGSFSSASQGKSSMADLSKPTSLQVKGSLGVGSISIHQINSDGEDEGEAQPKEKSGGNSPASNSFDTASTNKTASSAISSIVITKEEQKDEESSDTISFNLPTAFHSKQKEQSEGLLVETKMAAHDAATGSSGSPSPSSDAAAKNVSQSAASGQQPKTTQSPSDNQPIEAPAFILDPPKQPRKKYDPKRQDFVVMYVIHKTISLTNTSTGGADTSAAVEFLSNTESSTGLKIEGN</sequence>
<dbReference type="OrthoDB" id="411785at2759"/>
<feature type="compositionally biased region" description="Low complexity" evidence="1">
    <location>
        <begin position="282"/>
        <end position="299"/>
    </location>
</feature>
<feature type="compositionally biased region" description="Polar residues" evidence="1">
    <location>
        <begin position="301"/>
        <end position="322"/>
    </location>
</feature>
<feature type="compositionally biased region" description="Polar residues" evidence="1">
    <location>
        <begin position="212"/>
        <end position="229"/>
    </location>
</feature>
<dbReference type="Proteomes" id="UP000785679">
    <property type="component" value="Unassembled WGS sequence"/>
</dbReference>
<organism evidence="2 3">
    <name type="scientific">Halteria grandinella</name>
    <dbReference type="NCBI Taxonomy" id="5974"/>
    <lineage>
        <taxon>Eukaryota</taxon>
        <taxon>Sar</taxon>
        <taxon>Alveolata</taxon>
        <taxon>Ciliophora</taxon>
        <taxon>Intramacronucleata</taxon>
        <taxon>Spirotrichea</taxon>
        <taxon>Stichotrichia</taxon>
        <taxon>Sporadotrichida</taxon>
        <taxon>Halteriidae</taxon>
        <taxon>Halteria</taxon>
    </lineage>
</organism>
<keyword evidence="3" id="KW-1185">Reference proteome</keyword>
<evidence type="ECO:0000256" key="1">
    <source>
        <dbReference type="SAM" id="MobiDB-lite"/>
    </source>
</evidence>
<evidence type="ECO:0000313" key="3">
    <source>
        <dbReference type="Proteomes" id="UP000785679"/>
    </source>
</evidence>
<evidence type="ECO:0000313" key="2">
    <source>
        <dbReference type="EMBL" id="TNV73493.1"/>
    </source>
</evidence>
<gene>
    <name evidence="2" type="ORF">FGO68_gene2004</name>
</gene>
<protein>
    <submittedName>
        <fullName evidence="2">Uncharacterized protein</fullName>
    </submittedName>
</protein>
<dbReference type="AlphaFoldDB" id="A0A8J8NED7"/>
<dbReference type="EMBL" id="RRYP01018777">
    <property type="protein sequence ID" value="TNV73493.1"/>
    <property type="molecule type" value="Genomic_DNA"/>
</dbReference>
<comment type="caution">
    <text evidence="2">The sequence shown here is derived from an EMBL/GenBank/DDBJ whole genome shotgun (WGS) entry which is preliminary data.</text>
</comment>
<reference evidence="2" key="1">
    <citation type="submission" date="2019-06" db="EMBL/GenBank/DDBJ databases">
        <authorList>
            <person name="Zheng W."/>
        </authorList>
    </citation>
    <scope>NUCLEOTIDE SEQUENCE</scope>
    <source>
        <strain evidence="2">QDHG01</strain>
    </source>
</reference>
<feature type="region of interest" description="Disordered" evidence="1">
    <location>
        <begin position="281"/>
        <end position="343"/>
    </location>
</feature>
<feature type="region of interest" description="Disordered" evidence="1">
    <location>
        <begin position="195"/>
        <end position="231"/>
    </location>
</feature>
<accession>A0A8J8NED7</accession>
<proteinExistence type="predicted"/>
<name>A0A8J8NED7_HALGN</name>